<sequence>MAKEINRPHAVTRTSQPQRTPTMNPMNVKNIPLEDGGGRGWSHGLLECFGDCWTCCFALICPCMVYSHVKSRLDSLRDEGQPHPHGGKYLGRDCMFNCFNGWILQVGQRTDVRRRYNIEGDSITDCFAAALCSPCQLTQQSREIALEEWALRRNAMLDNSNTHELLD</sequence>
<evidence type="ECO:0000256" key="1">
    <source>
        <dbReference type="SAM" id="MobiDB-lite"/>
    </source>
</evidence>
<organism evidence="2 3">
    <name type="scientific">Schizopora paradoxa</name>
    <dbReference type="NCBI Taxonomy" id="27342"/>
    <lineage>
        <taxon>Eukaryota</taxon>
        <taxon>Fungi</taxon>
        <taxon>Dikarya</taxon>
        <taxon>Basidiomycota</taxon>
        <taxon>Agaricomycotina</taxon>
        <taxon>Agaricomycetes</taxon>
        <taxon>Hymenochaetales</taxon>
        <taxon>Schizoporaceae</taxon>
        <taxon>Schizopora</taxon>
    </lineage>
</organism>
<proteinExistence type="predicted"/>
<dbReference type="EMBL" id="KQ086094">
    <property type="protein sequence ID" value="KLO08361.1"/>
    <property type="molecule type" value="Genomic_DNA"/>
</dbReference>
<feature type="region of interest" description="Disordered" evidence="1">
    <location>
        <begin position="1"/>
        <end position="27"/>
    </location>
</feature>
<dbReference type="InterPro" id="IPR006461">
    <property type="entry name" value="PLAC_motif_containing"/>
</dbReference>
<accession>A0A0H2RU46</accession>
<protein>
    <submittedName>
        <fullName evidence="2">PLAC8-domain-containing protein</fullName>
    </submittedName>
</protein>
<keyword evidence="3" id="KW-1185">Reference proteome</keyword>
<feature type="compositionally biased region" description="Polar residues" evidence="1">
    <location>
        <begin position="12"/>
        <end position="27"/>
    </location>
</feature>
<dbReference type="OrthoDB" id="1045822at2759"/>
<gene>
    <name evidence="2" type="ORF">SCHPADRAFT_610881</name>
</gene>
<evidence type="ECO:0000313" key="3">
    <source>
        <dbReference type="Proteomes" id="UP000053477"/>
    </source>
</evidence>
<evidence type="ECO:0000313" key="2">
    <source>
        <dbReference type="EMBL" id="KLO08361.1"/>
    </source>
</evidence>
<dbReference type="PANTHER" id="PTHR15907">
    <property type="entry name" value="DUF614 FAMILY PROTEIN-RELATED"/>
    <property type="match status" value="1"/>
</dbReference>
<reference evidence="2 3" key="1">
    <citation type="submission" date="2015-04" db="EMBL/GenBank/DDBJ databases">
        <title>Complete genome sequence of Schizopora paradoxa KUC8140, a cosmopolitan wood degrader in East Asia.</title>
        <authorList>
            <consortium name="DOE Joint Genome Institute"/>
            <person name="Min B."/>
            <person name="Park H."/>
            <person name="Jang Y."/>
            <person name="Kim J.-J."/>
            <person name="Kim K.H."/>
            <person name="Pangilinan J."/>
            <person name="Lipzen A."/>
            <person name="Riley R."/>
            <person name="Grigoriev I.V."/>
            <person name="Spatafora J.W."/>
            <person name="Choi I.-G."/>
        </authorList>
    </citation>
    <scope>NUCLEOTIDE SEQUENCE [LARGE SCALE GENOMIC DNA]</scope>
    <source>
        <strain evidence="2 3">KUC8140</strain>
    </source>
</reference>
<dbReference type="InParanoid" id="A0A0H2RU46"/>
<dbReference type="Proteomes" id="UP000053477">
    <property type="component" value="Unassembled WGS sequence"/>
</dbReference>
<name>A0A0H2RU46_9AGAM</name>
<dbReference type="STRING" id="27342.A0A0H2RU46"/>
<dbReference type="NCBIfam" id="TIGR01571">
    <property type="entry name" value="A_thal_Cys_rich"/>
    <property type="match status" value="1"/>
</dbReference>
<dbReference type="Pfam" id="PF04749">
    <property type="entry name" value="PLAC8"/>
    <property type="match status" value="1"/>
</dbReference>
<dbReference type="AlphaFoldDB" id="A0A0H2RU46"/>